<dbReference type="EMBL" id="BMJA01000002">
    <property type="protein sequence ID" value="GGA40693.1"/>
    <property type="molecule type" value="Genomic_DNA"/>
</dbReference>
<feature type="signal peptide" evidence="1">
    <location>
        <begin position="1"/>
        <end position="24"/>
    </location>
</feature>
<name>A0ABQ1GBW6_9GAMM</name>
<evidence type="ECO:0008006" key="4">
    <source>
        <dbReference type="Google" id="ProtNLM"/>
    </source>
</evidence>
<sequence length="307" mass="33548">MSRNQAISLFLAMAMSGYAPLTLAQTQPIAGAKTVKVIKDNQGRVSALCKYNSATSESLKYDCGTSQKVPVGVVQWTYSYCDAEASQSGSCSSPGLLLSKQRYDSTSAMPTRYIYYTSSDTSGCNVPSGSCHMEGQLWKVESGKKAVIYTRYDLTSATGNKSNVTQLRNKKGVLYDLSYNSHGNIETWTMRTKKDGSPSANDVTTTFKYNNANKVSSITNNEGLEIDLFYDGSNKLTSIDGLPGNQASSQALLASHGLKSHDKFSAAVELERYRLINLSRMMANSYKYTDAVAGLEKLELQLSKNFE</sequence>
<dbReference type="Gene3D" id="2.180.10.10">
    <property type="entry name" value="RHS repeat-associated core"/>
    <property type="match status" value="1"/>
</dbReference>
<protein>
    <recommendedName>
        <fullName evidence="4">YD repeat-containing protein</fullName>
    </recommendedName>
</protein>
<keyword evidence="1" id="KW-0732">Signal</keyword>
<evidence type="ECO:0000256" key="1">
    <source>
        <dbReference type="SAM" id="SignalP"/>
    </source>
</evidence>
<evidence type="ECO:0000313" key="2">
    <source>
        <dbReference type="EMBL" id="GGA40693.1"/>
    </source>
</evidence>
<dbReference type="Proteomes" id="UP000620046">
    <property type="component" value="Unassembled WGS sequence"/>
</dbReference>
<gene>
    <name evidence="2" type="ORF">GCM10010981_32380</name>
</gene>
<reference evidence="3" key="1">
    <citation type="journal article" date="2019" name="Int. J. Syst. Evol. Microbiol.">
        <title>The Global Catalogue of Microorganisms (GCM) 10K type strain sequencing project: providing services to taxonomists for standard genome sequencing and annotation.</title>
        <authorList>
            <consortium name="The Broad Institute Genomics Platform"/>
            <consortium name="The Broad Institute Genome Sequencing Center for Infectious Disease"/>
            <person name="Wu L."/>
            <person name="Ma J."/>
        </authorList>
    </citation>
    <scope>NUCLEOTIDE SEQUENCE [LARGE SCALE GENOMIC DNA]</scope>
    <source>
        <strain evidence="3">CGMCC 1.15439</strain>
    </source>
</reference>
<keyword evidence="3" id="KW-1185">Reference proteome</keyword>
<accession>A0ABQ1GBW6</accession>
<organism evidence="2 3">
    <name type="scientific">Dyella nitratireducens</name>
    <dbReference type="NCBI Taxonomy" id="1849580"/>
    <lineage>
        <taxon>Bacteria</taxon>
        <taxon>Pseudomonadati</taxon>
        <taxon>Pseudomonadota</taxon>
        <taxon>Gammaproteobacteria</taxon>
        <taxon>Lysobacterales</taxon>
        <taxon>Rhodanobacteraceae</taxon>
        <taxon>Dyella</taxon>
    </lineage>
</organism>
<evidence type="ECO:0000313" key="3">
    <source>
        <dbReference type="Proteomes" id="UP000620046"/>
    </source>
</evidence>
<comment type="caution">
    <text evidence="2">The sequence shown here is derived from an EMBL/GenBank/DDBJ whole genome shotgun (WGS) entry which is preliminary data.</text>
</comment>
<feature type="chain" id="PRO_5045789690" description="YD repeat-containing protein" evidence="1">
    <location>
        <begin position="25"/>
        <end position="307"/>
    </location>
</feature>
<dbReference type="RefSeq" id="WP_188795464.1">
    <property type="nucleotide sequence ID" value="NZ_BMJA01000002.1"/>
</dbReference>
<proteinExistence type="predicted"/>